<dbReference type="InterPro" id="IPR002110">
    <property type="entry name" value="Ankyrin_rpt"/>
</dbReference>
<gene>
    <name evidence="7" type="ORF">TCAL_15011</name>
</gene>
<organism evidence="7 8">
    <name type="scientific">Tigriopus californicus</name>
    <name type="common">Marine copepod</name>
    <dbReference type="NCBI Taxonomy" id="6832"/>
    <lineage>
        <taxon>Eukaryota</taxon>
        <taxon>Metazoa</taxon>
        <taxon>Ecdysozoa</taxon>
        <taxon>Arthropoda</taxon>
        <taxon>Crustacea</taxon>
        <taxon>Multicrustacea</taxon>
        <taxon>Hexanauplia</taxon>
        <taxon>Copepoda</taxon>
        <taxon>Harpacticoida</taxon>
        <taxon>Harpacticidae</taxon>
        <taxon>Tigriopus</taxon>
    </lineage>
</organism>
<dbReference type="Pfam" id="PF12796">
    <property type="entry name" value="Ank_2"/>
    <property type="match status" value="1"/>
</dbReference>
<feature type="transmembrane region" description="Helical" evidence="6">
    <location>
        <begin position="546"/>
        <end position="566"/>
    </location>
</feature>
<dbReference type="PANTHER" id="PTHR24121:SF21">
    <property type="entry name" value="ANKYRIN REPEAT FAMILY PROTEIN"/>
    <property type="match status" value="1"/>
</dbReference>
<dbReference type="Gene3D" id="1.25.40.20">
    <property type="entry name" value="Ankyrin repeat-containing domain"/>
    <property type="match status" value="1"/>
</dbReference>
<reference evidence="7 8" key="1">
    <citation type="journal article" date="2018" name="Nat. Ecol. Evol.">
        <title>Genomic signatures of mitonuclear coevolution across populations of Tigriopus californicus.</title>
        <authorList>
            <person name="Barreto F.S."/>
            <person name="Watson E.T."/>
            <person name="Lima T.G."/>
            <person name="Willett C.S."/>
            <person name="Edmands S."/>
            <person name="Li W."/>
            <person name="Burton R.S."/>
        </authorList>
    </citation>
    <scope>NUCLEOTIDE SEQUENCE [LARGE SCALE GENOMIC DNA]</scope>
    <source>
        <strain evidence="7 8">San Diego</strain>
    </source>
</reference>
<dbReference type="InterPro" id="IPR018629">
    <property type="entry name" value="XK-rel"/>
</dbReference>
<dbReference type="EMBL" id="VCGU01000009">
    <property type="protein sequence ID" value="TRY70108.1"/>
    <property type="molecule type" value="Genomic_DNA"/>
</dbReference>
<feature type="transmembrane region" description="Helical" evidence="6">
    <location>
        <begin position="410"/>
        <end position="431"/>
    </location>
</feature>
<dbReference type="SUPFAM" id="SSF48403">
    <property type="entry name" value="Ankyrin repeat"/>
    <property type="match status" value="1"/>
</dbReference>
<evidence type="ECO:0000256" key="5">
    <source>
        <dbReference type="ARBA" id="ARBA00023136"/>
    </source>
</evidence>
<dbReference type="PANTHER" id="PTHR24121">
    <property type="entry name" value="NO MECHANORECEPTOR POTENTIAL C, ISOFORM D-RELATED"/>
    <property type="match status" value="1"/>
</dbReference>
<dbReference type="Pfam" id="PF09815">
    <property type="entry name" value="XK-related"/>
    <property type="match status" value="1"/>
</dbReference>
<evidence type="ECO:0000256" key="1">
    <source>
        <dbReference type="ARBA" id="ARBA00004141"/>
    </source>
</evidence>
<sequence>MEIDFMQACQNGDLNTVMKHLSDDIEVIYSVDEHQNNSLHVAVIANQVDIVQYILDVCATHSLRCDIADLKNDQKKTPLELAWELNHRSVAWAIVKSGRSSGSLAKINLLDVVHAQNGDNVLHAFARGNYFDEIKKYLDSCDKPHQFIELCLEKNRTGDLPASLAAKKCHKDSLMILLQPFFANSNGDDLGALLHTENDDGQRIISYVSHYRNKLSVAHGMLIEMESIAHDQNSYAVKDCLRTSLGSTEGAKISVELFQRIRSERTRMETLTGFLRIFSLTFMIRTVFLILDMISDLVLMEKYWNEWGSQHSDHIQKIHYDDNVESSNNPCLAVTIKNVSASGEVLVSHEYGTTNVPLDCYAGAFKGRDRFLLTLVFVAFPFILYYFELLRFRILSSRLDPWRAKIKNKFIFFILFGVVKPLGNVLLWGTWPLVVFFRQFWFTLKLDNSESDAEVKTHKVSAKNAAFISSRAQLIEVCTEASLQPIFQFYLVFQNLLHVDVGQLIQFGDIFDYHKLQLVSVVISLFTLSWSFTVQYRQNKENSVGIFVTLFYFISVAMLVTSRILVFEMFAYSLGAGLFGQSMAFVSSHVLLMSILHFVFSDSAAQCRRQPDQSPAQWARQILLAVHNSLINGLANLYVHNNLEIFIQHQTKVESPPSYGASDVRQRTLIRQVLCDAVILIENAMMLSFVMSKVDSKSDRVEEATILAVVVVALYICGMGMKIFFYCWCHPWAELIRPQSYTQYNGSVVVFSKHIDYHVDIRRCRVRLSQNLESDRKRYKSMKATSSTKSAKFRRPSPAIRIIEPNDQEHVQMNETDHDDSIEITV</sequence>
<keyword evidence="4 6" id="KW-1133">Transmembrane helix</keyword>
<evidence type="ECO:0000256" key="4">
    <source>
        <dbReference type="ARBA" id="ARBA00022989"/>
    </source>
</evidence>
<comment type="caution">
    <text evidence="7">The sequence shown here is derived from an EMBL/GenBank/DDBJ whole genome shotgun (WGS) entry which is preliminary data.</text>
</comment>
<evidence type="ECO:0000313" key="8">
    <source>
        <dbReference type="Proteomes" id="UP000318571"/>
    </source>
</evidence>
<feature type="transmembrane region" description="Helical" evidence="6">
    <location>
        <begin position="516"/>
        <end position="534"/>
    </location>
</feature>
<accession>A0A553NXF7</accession>
<dbReference type="InterPro" id="IPR036770">
    <property type="entry name" value="Ankyrin_rpt-contain_sf"/>
</dbReference>
<protein>
    <recommendedName>
        <fullName evidence="6">XK-related protein</fullName>
    </recommendedName>
</protein>
<feature type="transmembrane region" description="Helical" evidence="6">
    <location>
        <begin position="578"/>
        <end position="600"/>
    </location>
</feature>
<keyword evidence="8" id="KW-1185">Reference proteome</keyword>
<dbReference type="Proteomes" id="UP000318571">
    <property type="component" value="Chromosome 9"/>
</dbReference>
<feature type="transmembrane region" description="Helical" evidence="6">
    <location>
        <begin position="270"/>
        <end position="291"/>
    </location>
</feature>
<keyword evidence="5 6" id="KW-0472">Membrane</keyword>
<feature type="transmembrane region" description="Helical" evidence="6">
    <location>
        <begin position="673"/>
        <end position="692"/>
    </location>
</feature>
<dbReference type="GO" id="GO:0005886">
    <property type="term" value="C:plasma membrane"/>
    <property type="evidence" value="ECO:0007669"/>
    <property type="project" value="UniProtKB-ARBA"/>
</dbReference>
<evidence type="ECO:0000256" key="6">
    <source>
        <dbReference type="RuleBase" id="RU910716"/>
    </source>
</evidence>
<feature type="transmembrane region" description="Helical" evidence="6">
    <location>
        <begin position="371"/>
        <end position="389"/>
    </location>
</feature>
<evidence type="ECO:0000256" key="2">
    <source>
        <dbReference type="ARBA" id="ARBA00008789"/>
    </source>
</evidence>
<evidence type="ECO:0000256" key="3">
    <source>
        <dbReference type="ARBA" id="ARBA00022692"/>
    </source>
</evidence>
<comment type="subcellular location">
    <subcellularLocation>
        <location evidence="1 6">Membrane</location>
        <topology evidence="1 6">Multi-pass membrane protein</topology>
    </subcellularLocation>
</comment>
<keyword evidence="3 6" id="KW-0812">Transmembrane</keyword>
<evidence type="ECO:0000313" key="7">
    <source>
        <dbReference type="EMBL" id="TRY70108.1"/>
    </source>
</evidence>
<name>A0A553NXF7_TIGCA</name>
<comment type="similarity">
    <text evidence="2 6">Belongs to the XK family.</text>
</comment>
<proteinExistence type="inferred from homology"/>
<dbReference type="AlphaFoldDB" id="A0A553NXF7"/>
<feature type="transmembrane region" description="Helical" evidence="6">
    <location>
        <begin position="704"/>
        <end position="729"/>
    </location>
</feature>